<dbReference type="InterPro" id="IPR040126">
    <property type="entry name" value="STOX1/2"/>
</dbReference>
<organism evidence="3 4">
    <name type="scientific">Dreissena polymorpha</name>
    <name type="common">Zebra mussel</name>
    <name type="synonym">Mytilus polymorpha</name>
    <dbReference type="NCBI Taxonomy" id="45954"/>
    <lineage>
        <taxon>Eukaryota</taxon>
        <taxon>Metazoa</taxon>
        <taxon>Spiralia</taxon>
        <taxon>Lophotrochozoa</taxon>
        <taxon>Mollusca</taxon>
        <taxon>Bivalvia</taxon>
        <taxon>Autobranchia</taxon>
        <taxon>Heteroconchia</taxon>
        <taxon>Euheterodonta</taxon>
        <taxon>Imparidentia</taxon>
        <taxon>Neoheterodontei</taxon>
        <taxon>Myida</taxon>
        <taxon>Dreissenoidea</taxon>
        <taxon>Dreissenidae</taxon>
        <taxon>Dreissena</taxon>
    </lineage>
</organism>
<dbReference type="AlphaFoldDB" id="A0A9D4LQZ9"/>
<dbReference type="Pfam" id="PF10264">
    <property type="entry name" value="WHD_Storkhead"/>
    <property type="match status" value="1"/>
</dbReference>
<evidence type="ECO:0000313" key="4">
    <source>
        <dbReference type="Proteomes" id="UP000828390"/>
    </source>
</evidence>
<name>A0A9D4LQZ9_DREPO</name>
<dbReference type="EMBL" id="JAIWYP010000002">
    <property type="protein sequence ID" value="KAH3863375.1"/>
    <property type="molecule type" value="Genomic_DNA"/>
</dbReference>
<keyword evidence="4" id="KW-1185">Reference proteome</keyword>
<feature type="compositionally biased region" description="Basic and acidic residues" evidence="1">
    <location>
        <begin position="415"/>
        <end position="441"/>
    </location>
</feature>
<feature type="region of interest" description="Disordered" evidence="1">
    <location>
        <begin position="157"/>
        <end position="216"/>
    </location>
</feature>
<feature type="compositionally biased region" description="Polar residues" evidence="1">
    <location>
        <begin position="404"/>
        <end position="414"/>
    </location>
</feature>
<feature type="compositionally biased region" description="Polar residues" evidence="1">
    <location>
        <begin position="715"/>
        <end position="728"/>
    </location>
</feature>
<proteinExistence type="predicted"/>
<gene>
    <name evidence="3" type="ORF">DPMN_026360</name>
</gene>
<feature type="region of interest" description="Disordered" evidence="1">
    <location>
        <begin position="404"/>
        <end position="487"/>
    </location>
</feature>
<feature type="compositionally biased region" description="Polar residues" evidence="1">
    <location>
        <begin position="685"/>
        <end position="704"/>
    </location>
</feature>
<feature type="compositionally biased region" description="Basic and acidic residues" evidence="1">
    <location>
        <begin position="203"/>
        <end position="216"/>
    </location>
</feature>
<protein>
    <recommendedName>
        <fullName evidence="2">Winged helix Storkhead-box1 domain-containing protein</fullName>
    </recommendedName>
</protein>
<feature type="non-terminal residue" evidence="3">
    <location>
        <position position="1"/>
    </location>
</feature>
<feature type="region of interest" description="Disordered" evidence="1">
    <location>
        <begin position="629"/>
        <end position="734"/>
    </location>
</feature>
<reference evidence="3" key="2">
    <citation type="submission" date="2020-11" db="EMBL/GenBank/DDBJ databases">
        <authorList>
            <person name="McCartney M.A."/>
            <person name="Auch B."/>
            <person name="Kono T."/>
            <person name="Mallez S."/>
            <person name="Becker A."/>
            <person name="Gohl D.M."/>
            <person name="Silverstein K.A.T."/>
            <person name="Koren S."/>
            <person name="Bechman K.B."/>
            <person name="Herman A."/>
            <person name="Abrahante J.E."/>
            <person name="Garbe J."/>
        </authorList>
    </citation>
    <scope>NUCLEOTIDE SEQUENCE</scope>
    <source>
        <strain evidence="3">Duluth1</strain>
        <tissue evidence="3">Whole animal</tissue>
    </source>
</reference>
<feature type="region of interest" description="Disordered" evidence="1">
    <location>
        <begin position="565"/>
        <end position="594"/>
    </location>
</feature>
<dbReference type="GO" id="GO:0005737">
    <property type="term" value="C:cytoplasm"/>
    <property type="evidence" value="ECO:0007669"/>
    <property type="project" value="TreeGrafter"/>
</dbReference>
<reference evidence="3" key="1">
    <citation type="journal article" date="2019" name="bioRxiv">
        <title>The Genome of the Zebra Mussel, Dreissena polymorpha: A Resource for Invasive Species Research.</title>
        <authorList>
            <person name="McCartney M.A."/>
            <person name="Auch B."/>
            <person name="Kono T."/>
            <person name="Mallez S."/>
            <person name="Zhang Y."/>
            <person name="Obille A."/>
            <person name="Becker A."/>
            <person name="Abrahante J.E."/>
            <person name="Garbe J."/>
            <person name="Badalamenti J.P."/>
            <person name="Herman A."/>
            <person name="Mangelson H."/>
            <person name="Liachko I."/>
            <person name="Sullivan S."/>
            <person name="Sone E.D."/>
            <person name="Koren S."/>
            <person name="Silverstein K.A.T."/>
            <person name="Beckman K.B."/>
            <person name="Gohl D.M."/>
        </authorList>
    </citation>
    <scope>NUCLEOTIDE SEQUENCE</scope>
    <source>
        <strain evidence="3">Duluth1</strain>
        <tissue evidence="3">Whole animal</tissue>
    </source>
</reference>
<feature type="compositionally biased region" description="Basic and acidic residues" evidence="1">
    <location>
        <begin position="646"/>
        <end position="665"/>
    </location>
</feature>
<dbReference type="InterPro" id="IPR019391">
    <property type="entry name" value="Storkhead-box_WHD"/>
</dbReference>
<feature type="compositionally biased region" description="Gly residues" evidence="1">
    <location>
        <begin position="584"/>
        <end position="594"/>
    </location>
</feature>
<comment type="caution">
    <text evidence="3">The sequence shown here is derived from an EMBL/GenBank/DDBJ whole genome shotgun (WGS) entry which is preliminary data.</text>
</comment>
<feature type="compositionally biased region" description="Basic residues" evidence="1">
    <location>
        <begin position="442"/>
        <end position="455"/>
    </location>
</feature>
<feature type="compositionally biased region" description="Low complexity" evidence="1">
    <location>
        <begin position="668"/>
        <end position="678"/>
    </location>
</feature>
<dbReference type="Proteomes" id="UP000828390">
    <property type="component" value="Unassembled WGS sequence"/>
</dbReference>
<evidence type="ECO:0000259" key="2">
    <source>
        <dbReference type="Pfam" id="PF10264"/>
    </source>
</evidence>
<accession>A0A9D4LQZ9</accession>
<dbReference type="GO" id="GO:0005634">
    <property type="term" value="C:nucleus"/>
    <property type="evidence" value="ECO:0007669"/>
    <property type="project" value="TreeGrafter"/>
</dbReference>
<dbReference type="GO" id="GO:0000977">
    <property type="term" value="F:RNA polymerase II transcription regulatory region sequence-specific DNA binding"/>
    <property type="evidence" value="ECO:0007669"/>
    <property type="project" value="TreeGrafter"/>
</dbReference>
<dbReference type="PANTHER" id="PTHR22437">
    <property type="entry name" value="WINGED HELIX DOMAIN-CONTAINING PROTEIN"/>
    <property type="match status" value="1"/>
</dbReference>
<feature type="domain" description="Winged helix Storkhead-box1" evidence="2">
    <location>
        <begin position="7"/>
        <end position="85"/>
    </location>
</feature>
<sequence length="844" mass="95375">DVNGIEMQVIPQTQFIPLPEALCLIIMDLNNGQIVATLDTVCERLKHCYQGIHLPSNQLVYETLGQLIRERKVFHTGCGYFVVTPDTFRMHGDDLQTSGLMSPWTHLHPMYIPAIFSQRSRQPMRSILCQVETEENMIGQGNLYDWKDKRYSVSNDRLQIDKPVPRMQRSMSLSVKRSRDRGRKEDDSESGSLKRGSSANSRNENKGKENKKAEKSKEKFSFFSKLFGRNKKKQSDKAAESKKPVVEYATFSAQFPPPEWLWYQQQVDRQIRTQTWVQQQLAKAGTLSYLQRVSTDSGTSSVMLGPSSMPEKVGGEGKITMGHGGKHVEVEMANKKTKQKSKKNRMPVVIANQPGDTTYIDDDQTNTFRNSCGQKQIKLSSLPTRLMSPSRELLHSEYVSHPAFSSTPRFSSIHEQQEMKDDTFVPKPEIKSVKDEHDKGNKSKSGRKARKSRNKSRAERHSSYFPSRHVSGMSQPLSPHGRSTDNDISFEYQGQLKNKHRAMGLSQSSGVNCVGLTKATHVQSVQHTWEIEEKIHSDRYARSNSYRHPVADKRVDMSALRTGSYRHMPNSAVPSRPGTLSLGQGQGLGQGQSLGQGHIYANVHISEERKPSLPERKHRSHMQDIVNEQVMSRMDRPFSPVASTDSHSDRQEMDRRSEHGSERETLTSNSSQGQSSHDSAIEGTGSEQSLGTVINKRSQSQQEMNAKDMFLGDSGFSSPRVQENTGESKQTDCEARDKRDFMCNNLKEGVSRNNSPVNGKGEDFSDDSFDRISSDKLYENVCLSHREMLNNMKYLHKDINVSSQNLNVPNVSLETSGSSREYDPKQEIMKKFNLEGDFHIVGVV</sequence>
<dbReference type="GO" id="GO:0006357">
    <property type="term" value="P:regulation of transcription by RNA polymerase II"/>
    <property type="evidence" value="ECO:0007669"/>
    <property type="project" value="InterPro"/>
</dbReference>
<dbReference type="PANTHER" id="PTHR22437:SF0">
    <property type="entry name" value="FI21431P1"/>
    <property type="match status" value="1"/>
</dbReference>
<evidence type="ECO:0000256" key="1">
    <source>
        <dbReference type="SAM" id="MobiDB-lite"/>
    </source>
</evidence>
<evidence type="ECO:0000313" key="3">
    <source>
        <dbReference type="EMBL" id="KAH3863375.1"/>
    </source>
</evidence>